<keyword evidence="3" id="KW-1185">Reference proteome</keyword>
<organism evidence="2 3">
    <name type="scientific">Costertonia aggregata</name>
    <dbReference type="NCBI Taxonomy" id="343403"/>
    <lineage>
        <taxon>Bacteria</taxon>
        <taxon>Pseudomonadati</taxon>
        <taxon>Bacteroidota</taxon>
        <taxon>Flavobacteriia</taxon>
        <taxon>Flavobacteriales</taxon>
        <taxon>Flavobacteriaceae</taxon>
        <taxon>Costertonia</taxon>
    </lineage>
</organism>
<dbReference type="EMBL" id="CP058595">
    <property type="protein sequence ID" value="QLG46532.1"/>
    <property type="molecule type" value="Genomic_DNA"/>
</dbReference>
<reference evidence="2 3" key="1">
    <citation type="journal article" date="2006" name="Int. J. Syst. Evol. Microbiol.">
        <title>Costertonia aggregata gen. nov., sp. nov., a mesophilic marine bacterium of the family Flavobacteriaceae, isolated from a mature biofilm.</title>
        <authorList>
            <person name="Kwon K.K."/>
            <person name="Lee Y.K."/>
            <person name="Lee H.K."/>
        </authorList>
    </citation>
    <scope>NUCLEOTIDE SEQUENCE [LARGE SCALE GENOMIC DNA]</scope>
    <source>
        <strain evidence="2 3">KCCM 42265</strain>
    </source>
</reference>
<accession>A0A7H9AT60</accession>
<keyword evidence="2" id="KW-0378">Hydrolase</keyword>
<dbReference type="Gene3D" id="3.40.50.1820">
    <property type="entry name" value="alpha/beta hydrolase"/>
    <property type="match status" value="1"/>
</dbReference>
<dbReference type="AlphaFoldDB" id="A0A7H9AT60"/>
<protein>
    <submittedName>
        <fullName evidence="2">Alpha/beta hydrolase</fullName>
    </submittedName>
</protein>
<evidence type="ECO:0000259" key="1">
    <source>
        <dbReference type="Pfam" id="PF00561"/>
    </source>
</evidence>
<dbReference type="SUPFAM" id="SSF53474">
    <property type="entry name" value="alpha/beta-Hydrolases"/>
    <property type="match status" value="1"/>
</dbReference>
<dbReference type="Pfam" id="PF00561">
    <property type="entry name" value="Abhydrolase_1"/>
    <property type="match status" value="1"/>
</dbReference>
<proteinExistence type="predicted"/>
<dbReference type="PANTHER" id="PTHR43798">
    <property type="entry name" value="MONOACYLGLYCEROL LIPASE"/>
    <property type="match status" value="1"/>
</dbReference>
<dbReference type="InterPro" id="IPR029058">
    <property type="entry name" value="AB_hydrolase_fold"/>
</dbReference>
<evidence type="ECO:0000313" key="2">
    <source>
        <dbReference type="EMBL" id="QLG46532.1"/>
    </source>
</evidence>
<dbReference type="GO" id="GO:0016787">
    <property type="term" value="F:hydrolase activity"/>
    <property type="evidence" value="ECO:0007669"/>
    <property type="project" value="UniProtKB-KW"/>
</dbReference>
<dbReference type="RefSeq" id="WP_179242811.1">
    <property type="nucleotide sequence ID" value="NZ_CP058595.1"/>
</dbReference>
<gene>
    <name evidence="2" type="ORF">HYG79_14645</name>
</gene>
<dbReference type="Proteomes" id="UP000509302">
    <property type="component" value="Chromosome"/>
</dbReference>
<feature type="domain" description="AB hydrolase-1" evidence="1">
    <location>
        <begin position="6"/>
        <end position="248"/>
    </location>
</feature>
<dbReference type="InterPro" id="IPR000073">
    <property type="entry name" value="AB_hydrolase_1"/>
</dbReference>
<evidence type="ECO:0000313" key="3">
    <source>
        <dbReference type="Proteomes" id="UP000509302"/>
    </source>
</evidence>
<sequence length="260" mass="30015">MGTGTPILFVHGAFSNGNIWRKVLPELSENFRCIVPNWPFGGHRTPITNFLDFTPIGIADLIAGFIDRLDVETVIIVANDTGGAYAQVFTANYPDKVSHLILSNCEGFEVFPPKKFKSLTTMVKVPGYVWLMAQLFRYRPSLKWDMAFGLLSHFLRKDELYELYVKHFSENKFVREDFKKLAVEWHPKYTQMASEKLIKFEKPVLILWGADDTLLFPVELGRRLMAIFPNSTFIEIENSKTFVQEDNPKSFVENIELFFK</sequence>
<dbReference type="KEGG" id="cagg:HYG79_14645"/>
<name>A0A7H9AT60_9FLAO</name>
<dbReference type="InterPro" id="IPR050266">
    <property type="entry name" value="AB_hydrolase_sf"/>
</dbReference>
<dbReference type="PRINTS" id="PR00111">
    <property type="entry name" value="ABHYDROLASE"/>
</dbReference>